<dbReference type="EMBL" id="QSFB01000008">
    <property type="protein sequence ID" value="RHA14133.1"/>
    <property type="molecule type" value="Genomic_DNA"/>
</dbReference>
<dbReference type="SUPFAM" id="SSF53822">
    <property type="entry name" value="Periplasmic binding protein-like I"/>
    <property type="match status" value="1"/>
</dbReference>
<evidence type="ECO:0000259" key="4">
    <source>
        <dbReference type="PROSITE" id="PS50932"/>
    </source>
</evidence>
<dbReference type="EMBL" id="QSJS01000001">
    <property type="protein sequence ID" value="RHD98191.1"/>
    <property type="molecule type" value="Genomic_DNA"/>
</dbReference>
<comment type="caution">
    <text evidence="8">The sequence shown here is derived from an EMBL/GenBank/DDBJ whole genome shotgun (WGS) entry which is preliminary data.</text>
</comment>
<evidence type="ECO:0000313" key="13">
    <source>
        <dbReference type="Proteomes" id="UP000284835"/>
    </source>
</evidence>
<dbReference type="InterPro" id="IPR028082">
    <property type="entry name" value="Peripla_BP_I"/>
</dbReference>
<gene>
    <name evidence="10" type="ORF">DW038_08125</name>
    <name evidence="9" type="ORF">DW775_01520</name>
    <name evidence="8" type="ORF">DW912_06255</name>
    <name evidence="7" type="ORF">DW948_07520</name>
    <name evidence="6" type="ORF">DW975_09255</name>
    <name evidence="5" type="ORF">DXB99_05235</name>
</gene>
<reference evidence="11 12" key="1">
    <citation type="submission" date="2018-08" db="EMBL/GenBank/DDBJ databases">
        <title>A genome reference for cultivated species of the human gut microbiota.</title>
        <authorList>
            <person name="Zou Y."/>
            <person name="Xue W."/>
            <person name="Luo G."/>
        </authorList>
    </citation>
    <scope>NUCLEOTIDE SEQUENCE [LARGE SCALE GENOMIC DNA]</scope>
    <source>
        <strain evidence="10 14">AF39-14AC</strain>
        <strain evidence="9 13">AM30-13AC</strain>
        <strain evidence="8 15">AM42-17AT</strain>
        <strain evidence="7 16">AM44-1AT</strain>
        <strain evidence="6 12">AM48-7</strain>
        <strain evidence="5 11">OM07-13</strain>
    </source>
</reference>
<dbReference type="CDD" id="cd01392">
    <property type="entry name" value="HTH_LacI"/>
    <property type="match status" value="1"/>
</dbReference>
<evidence type="ECO:0000313" key="9">
    <source>
        <dbReference type="EMBL" id="RHD98191.1"/>
    </source>
</evidence>
<dbReference type="PANTHER" id="PTHR30146">
    <property type="entry name" value="LACI-RELATED TRANSCRIPTIONAL REPRESSOR"/>
    <property type="match status" value="1"/>
</dbReference>
<keyword evidence="3" id="KW-0804">Transcription</keyword>
<dbReference type="GO" id="GO:0003700">
    <property type="term" value="F:DNA-binding transcription factor activity"/>
    <property type="evidence" value="ECO:0007669"/>
    <property type="project" value="TreeGrafter"/>
</dbReference>
<dbReference type="SUPFAM" id="SSF47413">
    <property type="entry name" value="lambda repressor-like DNA-binding domains"/>
    <property type="match status" value="1"/>
</dbReference>
<keyword evidence="1" id="KW-0805">Transcription regulation</keyword>
<protein>
    <submittedName>
        <fullName evidence="8">LacI family transcriptional regulator</fullName>
    </submittedName>
</protein>
<sequence>MGDMYMAITVNQIAEKCGVSRTTVLRALNGGSVSKETKERILQVAKDNNYRPNLLARSLNHGRTMSLGVVTINIENMYFVQSLNTINKEADKRGYFTNIVVCDDSLEWEKKLIQGLAERQMEGILINPINKGESFEQFLLSLHVPVVCIGNQVSGKITTVQVNEMVATMDAVKHIVSKDYEKIVFVCPPLEMKETQNTYTHEQRELGFRAAMGMYPDVEMNVIGRENFLQDVQSVCKDGLNKKTAFLCSGDSYALMIMQWAAKEGYEIPKDFGLMGFDDISVLQYISPKLTTVSTNVEGVAATAVVELIQQIESEDYSPKSIYLNHKVLDRDTL</sequence>
<proteinExistence type="predicted"/>
<evidence type="ECO:0000313" key="6">
    <source>
        <dbReference type="EMBL" id="RGZ74852.1"/>
    </source>
</evidence>
<evidence type="ECO:0000256" key="1">
    <source>
        <dbReference type="ARBA" id="ARBA00023015"/>
    </source>
</evidence>
<dbReference type="Proteomes" id="UP000286341">
    <property type="component" value="Unassembled WGS sequence"/>
</dbReference>
<dbReference type="Gene3D" id="3.40.50.2300">
    <property type="match status" value="2"/>
</dbReference>
<dbReference type="Proteomes" id="UP000260758">
    <property type="component" value="Unassembled WGS sequence"/>
</dbReference>
<dbReference type="EMBL" id="QSEN01000015">
    <property type="protein sequence ID" value="RGZ74852.1"/>
    <property type="molecule type" value="Genomic_DNA"/>
</dbReference>
<evidence type="ECO:0000313" key="15">
    <source>
        <dbReference type="Proteomes" id="UP000286220"/>
    </source>
</evidence>
<dbReference type="PANTHER" id="PTHR30146:SF109">
    <property type="entry name" value="HTH-TYPE TRANSCRIPTIONAL REGULATOR GALS"/>
    <property type="match status" value="1"/>
</dbReference>
<dbReference type="AlphaFoldDB" id="A0A395ZHN7"/>
<evidence type="ECO:0000313" key="11">
    <source>
        <dbReference type="Proteomes" id="UP000260758"/>
    </source>
</evidence>
<evidence type="ECO:0000313" key="8">
    <source>
        <dbReference type="EMBL" id="RHA92734.1"/>
    </source>
</evidence>
<dbReference type="Pfam" id="PF00356">
    <property type="entry name" value="LacI"/>
    <property type="match status" value="1"/>
</dbReference>
<evidence type="ECO:0000313" key="16">
    <source>
        <dbReference type="Proteomes" id="UP000286341"/>
    </source>
</evidence>
<evidence type="ECO:0000313" key="10">
    <source>
        <dbReference type="EMBL" id="RHL04391.1"/>
    </source>
</evidence>
<dbReference type="EMBL" id="QROF01000006">
    <property type="protein sequence ID" value="RHL04391.1"/>
    <property type="molecule type" value="Genomic_DNA"/>
</dbReference>
<dbReference type="EMBL" id="QSFZ01000005">
    <property type="protein sequence ID" value="RHA92734.1"/>
    <property type="molecule type" value="Genomic_DNA"/>
</dbReference>
<keyword evidence="2" id="KW-0238">DNA-binding</keyword>
<dbReference type="InterPro" id="IPR010982">
    <property type="entry name" value="Lambda_DNA-bd_dom_sf"/>
</dbReference>
<organism evidence="8 15">
    <name type="scientific">Agathobacter rectalis</name>
    <dbReference type="NCBI Taxonomy" id="39491"/>
    <lineage>
        <taxon>Bacteria</taxon>
        <taxon>Bacillati</taxon>
        <taxon>Bacillota</taxon>
        <taxon>Clostridia</taxon>
        <taxon>Lachnospirales</taxon>
        <taxon>Lachnospiraceae</taxon>
        <taxon>Agathobacter</taxon>
    </lineage>
</organism>
<dbReference type="SMART" id="SM00354">
    <property type="entry name" value="HTH_LACI"/>
    <property type="match status" value="1"/>
</dbReference>
<evidence type="ECO:0000256" key="3">
    <source>
        <dbReference type="ARBA" id="ARBA00023163"/>
    </source>
</evidence>
<dbReference type="EMBL" id="QSTP01000003">
    <property type="protein sequence ID" value="RGM73049.1"/>
    <property type="molecule type" value="Genomic_DNA"/>
</dbReference>
<feature type="domain" description="HTH lacI-type" evidence="4">
    <location>
        <begin position="8"/>
        <end position="61"/>
    </location>
</feature>
<dbReference type="Proteomes" id="UP000286220">
    <property type="component" value="Unassembled WGS sequence"/>
</dbReference>
<dbReference type="Proteomes" id="UP000284835">
    <property type="component" value="Unassembled WGS sequence"/>
</dbReference>
<evidence type="ECO:0000313" key="14">
    <source>
        <dbReference type="Proteomes" id="UP000286181"/>
    </source>
</evidence>
<evidence type="ECO:0000313" key="12">
    <source>
        <dbReference type="Proteomes" id="UP000283431"/>
    </source>
</evidence>
<dbReference type="Proteomes" id="UP000286181">
    <property type="component" value="Unassembled WGS sequence"/>
</dbReference>
<evidence type="ECO:0000313" key="7">
    <source>
        <dbReference type="EMBL" id="RHA14133.1"/>
    </source>
</evidence>
<dbReference type="CDD" id="cd06267">
    <property type="entry name" value="PBP1_LacI_sugar_binding-like"/>
    <property type="match status" value="1"/>
</dbReference>
<evidence type="ECO:0000256" key="2">
    <source>
        <dbReference type="ARBA" id="ARBA00023125"/>
    </source>
</evidence>
<dbReference type="InterPro" id="IPR046335">
    <property type="entry name" value="LacI/GalR-like_sensor"/>
</dbReference>
<dbReference type="GO" id="GO:0000976">
    <property type="term" value="F:transcription cis-regulatory region binding"/>
    <property type="evidence" value="ECO:0007669"/>
    <property type="project" value="TreeGrafter"/>
</dbReference>
<dbReference type="InterPro" id="IPR000843">
    <property type="entry name" value="HTH_LacI"/>
</dbReference>
<dbReference type="Proteomes" id="UP000283431">
    <property type="component" value="Unassembled WGS sequence"/>
</dbReference>
<name>A0A395ZHN7_9FIRM</name>
<dbReference type="Pfam" id="PF13377">
    <property type="entry name" value="Peripla_BP_3"/>
    <property type="match status" value="1"/>
</dbReference>
<evidence type="ECO:0000313" key="5">
    <source>
        <dbReference type="EMBL" id="RGM73049.1"/>
    </source>
</evidence>
<accession>A0A395ZHN7</accession>
<dbReference type="Gene3D" id="1.10.260.40">
    <property type="entry name" value="lambda repressor-like DNA-binding domains"/>
    <property type="match status" value="1"/>
</dbReference>
<dbReference type="PROSITE" id="PS50932">
    <property type="entry name" value="HTH_LACI_2"/>
    <property type="match status" value="1"/>
</dbReference>